<dbReference type="Gene3D" id="3.40.1440.10">
    <property type="entry name" value="GIY-YIG endonuclease"/>
    <property type="match status" value="1"/>
</dbReference>
<dbReference type="RefSeq" id="WP_056015140.1">
    <property type="nucleotide sequence ID" value="NZ_LLYZ01000005.1"/>
</dbReference>
<gene>
    <name evidence="1" type="ORF">AR438_10985</name>
</gene>
<dbReference type="SUPFAM" id="SSF82771">
    <property type="entry name" value="GIY-YIG endonuclease"/>
    <property type="match status" value="1"/>
</dbReference>
<dbReference type="AlphaFoldDB" id="A0A0Q3SLH8"/>
<sequence>MITIQELLYNRGLDKNAVIKLVRHKDKRQDLYSLYKGNRPEFLAYQSSQSKDVFNGVDYIVSFIGEEGIFSRFIGVYKIISKEKFADDCFGYQMLEVTEQYDDLKERVIIRWSNAISWHQYIKNEMEVIEIKPGLHYKQFTDYFDFILNFDELKEIVNNQYSDWKRVLSITKGIYLINDTITGKLYVGSAYGENGIWGRWSNYALTNGHGNNKMLRALLNSDATYGRNFQFSILMLLPRTITADETIKKERLFKDKLGTNSFGLNDN</sequence>
<comment type="caution">
    <text evidence="1">The sequence shown here is derived from an EMBL/GenBank/DDBJ whole genome shotgun (WGS) entry which is preliminary data.</text>
</comment>
<name>A0A0Q3SLH8_9FLAO</name>
<proteinExistence type="predicted"/>
<evidence type="ECO:0008006" key="3">
    <source>
        <dbReference type="Google" id="ProtNLM"/>
    </source>
</evidence>
<evidence type="ECO:0000313" key="1">
    <source>
        <dbReference type="EMBL" id="KQK26098.1"/>
    </source>
</evidence>
<dbReference type="STRING" id="452084.AR438_10985"/>
<dbReference type="InterPro" id="IPR035901">
    <property type="entry name" value="GIY-YIG_endonuc_sf"/>
</dbReference>
<reference evidence="1 2" key="1">
    <citation type="submission" date="2015-10" db="EMBL/GenBank/DDBJ databases">
        <title>Chryseobacterium aquaticum genome.</title>
        <authorList>
            <person name="Newman J.D."/>
            <person name="Ferguson M.B."/>
            <person name="Miller J.R."/>
        </authorList>
    </citation>
    <scope>NUCLEOTIDE SEQUENCE [LARGE SCALE GENOMIC DNA]</scope>
    <source>
        <strain evidence="1 2">KCTC 12483</strain>
    </source>
</reference>
<organism evidence="1 2">
    <name type="scientific">Chryseobacterium aquaticum</name>
    <dbReference type="NCBI Taxonomy" id="452084"/>
    <lineage>
        <taxon>Bacteria</taxon>
        <taxon>Pseudomonadati</taxon>
        <taxon>Bacteroidota</taxon>
        <taxon>Flavobacteriia</taxon>
        <taxon>Flavobacteriales</taxon>
        <taxon>Weeksellaceae</taxon>
        <taxon>Chryseobacterium group</taxon>
        <taxon>Chryseobacterium</taxon>
    </lineage>
</organism>
<protein>
    <recommendedName>
        <fullName evidence="3">GIY-YIG domain-containing protein</fullName>
    </recommendedName>
</protein>
<dbReference type="Proteomes" id="UP000051682">
    <property type="component" value="Unassembled WGS sequence"/>
</dbReference>
<accession>A0A0Q3SLH8</accession>
<keyword evidence="2" id="KW-1185">Reference proteome</keyword>
<dbReference type="CDD" id="cd10446">
    <property type="entry name" value="GIY-YIG_unchar_1"/>
    <property type="match status" value="1"/>
</dbReference>
<dbReference type="EMBL" id="LLYZ01000005">
    <property type="protein sequence ID" value="KQK26098.1"/>
    <property type="molecule type" value="Genomic_DNA"/>
</dbReference>
<evidence type="ECO:0000313" key="2">
    <source>
        <dbReference type="Proteomes" id="UP000051682"/>
    </source>
</evidence>
<dbReference type="OrthoDB" id="89044at2"/>